<dbReference type="EMBL" id="MGKY01000015">
    <property type="protein sequence ID" value="OGN33538.1"/>
    <property type="molecule type" value="Genomic_DNA"/>
</dbReference>
<protein>
    <recommendedName>
        <fullName evidence="1">Gfo/Idh/MocA-like oxidoreductase N-terminal domain-containing protein</fullName>
    </recommendedName>
</protein>
<evidence type="ECO:0000313" key="2">
    <source>
        <dbReference type="EMBL" id="OGN33538.1"/>
    </source>
</evidence>
<dbReference type="AlphaFoldDB" id="A0A1F8H910"/>
<dbReference type="Gene3D" id="3.40.50.720">
    <property type="entry name" value="NAD(P)-binding Rossmann-like Domain"/>
    <property type="match status" value="1"/>
</dbReference>
<reference evidence="2 3" key="1">
    <citation type="journal article" date="2016" name="Nat. Commun.">
        <title>Thousands of microbial genomes shed light on interconnected biogeochemical processes in an aquifer system.</title>
        <authorList>
            <person name="Anantharaman K."/>
            <person name="Brown C.T."/>
            <person name="Hug L.A."/>
            <person name="Sharon I."/>
            <person name="Castelle C.J."/>
            <person name="Probst A.J."/>
            <person name="Thomas B.C."/>
            <person name="Singh A."/>
            <person name="Wilkins M.J."/>
            <person name="Karaoz U."/>
            <person name="Brodie E.L."/>
            <person name="Williams K.H."/>
            <person name="Hubbard S.S."/>
            <person name="Banfield J.F."/>
        </authorList>
    </citation>
    <scope>NUCLEOTIDE SEQUENCE [LARGE SCALE GENOMIC DNA]</scope>
</reference>
<dbReference type="InterPro" id="IPR000683">
    <property type="entry name" value="Gfo/Idh/MocA-like_OxRdtase_N"/>
</dbReference>
<name>A0A1F8H910_9BACT</name>
<dbReference type="InterPro" id="IPR036291">
    <property type="entry name" value="NAD(P)-bd_dom_sf"/>
</dbReference>
<comment type="caution">
    <text evidence="2">The sequence shown here is derived from an EMBL/GenBank/DDBJ whole genome shotgun (WGS) entry which is preliminary data.</text>
</comment>
<proteinExistence type="predicted"/>
<feature type="domain" description="Gfo/Idh/MocA-like oxidoreductase N-terminal" evidence="1">
    <location>
        <begin position="8"/>
        <end position="128"/>
    </location>
</feature>
<dbReference type="Proteomes" id="UP000177745">
    <property type="component" value="Unassembled WGS sequence"/>
</dbReference>
<dbReference type="InterPro" id="IPR051450">
    <property type="entry name" value="Gfo/Idh/MocA_Oxidoreductases"/>
</dbReference>
<dbReference type="PANTHER" id="PTHR43377:SF1">
    <property type="entry name" value="BILIVERDIN REDUCTASE A"/>
    <property type="match status" value="1"/>
</dbReference>
<gene>
    <name evidence="2" type="ORF">A3G51_02535</name>
</gene>
<organism evidence="2 3">
    <name type="scientific">Candidatus Yanofskybacteria bacterium RIFCSPLOWO2_12_FULL_43_11b</name>
    <dbReference type="NCBI Taxonomy" id="1802710"/>
    <lineage>
        <taxon>Bacteria</taxon>
        <taxon>Candidatus Yanofskyibacteriota</taxon>
    </lineage>
</organism>
<dbReference type="GO" id="GO:0000166">
    <property type="term" value="F:nucleotide binding"/>
    <property type="evidence" value="ECO:0007669"/>
    <property type="project" value="InterPro"/>
</dbReference>
<dbReference type="SUPFAM" id="SSF51735">
    <property type="entry name" value="NAD(P)-binding Rossmann-fold domains"/>
    <property type="match status" value="1"/>
</dbReference>
<dbReference type="PANTHER" id="PTHR43377">
    <property type="entry name" value="BILIVERDIN REDUCTASE A"/>
    <property type="match status" value="1"/>
</dbReference>
<dbReference type="Gene3D" id="3.30.360.10">
    <property type="entry name" value="Dihydrodipicolinate Reductase, domain 2"/>
    <property type="match status" value="1"/>
</dbReference>
<dbReference type="Pfam" id="PF01408">
    <property type="entry name" value="GFO_IDH_MocA"/>
    <property type="match status" value="1"/>
</dbReference>
<accession>A0A1F8H910</accession>
<evidence type="ECO:0000313" key="3">
    <source>
        <dbReference type="Proteomes" id="UP000177745"/>
    </source>
</evidence>
<sequence length="314" mass="34901">MNTTHSPKILLIGSGNMAKEYARVLKVLKKDFLVIGRGEKSASIFEKDVGVPVVTGGLNKWLENKTNKIPSVAIVATNEEQLGPIARLLVQRGVKSVLVEKPGGMNLSDLTKTQKIALKMGAEVFVAYNRRFYASTIKAKEFIKQDGISSFTFDFTERSDRIAKAAFSANVKKEWLLTNSSHVIDLAFFLGGKPKKIKCFMAGGLDWHPKASIYAGAGVSENGALFSYHANWESAGRWGVEILTPKRKLILRPLEKLTIQNKDSLVTEEVLLNDRLDINFKPGLYLQVKSLLGSKANLLTIQEQVKNVRYYNLI</sequence>
<evidence type="ECO:0000259" key="1">
    <source>
        <dbReference type="Pfam" id="PF01408"/>
    </source>
</evidence>